<dbReference type="Proteomes" id="UP000694580">
    <property type="component" value="Unplaced"/>
</dbReference>
<evidence type="ECO:0000313" key="2">
    <source>
        <dbReference type="Proteomes" id="UP000694580"/>
    </source>
</evidence>
<dbReference type="AlphaFoldDB" id="A0AAY4BQG5"/>
<sequence>MAATIHVPCPVRLGKVKAGGPNAELHMYTTEKNLNKMEKLLKNGTEQEH</sequence>
<reference evidence="1" key="2">
    <citation type="submission" date="2025-09" db="UniProtKB">
        <authorList>
            <consortium name="Ensembl"/>
        </authorList>
    </citation>
    <scope>IDENTIFICATION</scope>
</reference>
<evidence type="ECO:0000313" key="1">
    <source>
        <dbReference type="Ensembl" id="ENSDCDP00010022396.1"/>
    </source>
</evidence>
<dbReference type="GeneTree" id="ENSGT01030000235478"/>
<accession>A0AAY4BQG5</accession>
<proteinExistence type="predicted"/>
<dbReference type="Ensembl" id="ENSDCDT00010026707.1">
    <property type="protein sequence ID" value="ENSDCDP00010022396.1"/>
    <property type="gene ID" value="ENSDCDG00010013177.1"/>
</dbReference>
<organism evidence="1 2">
    <name type="scientific">Denticeps clupeoides</name>
    <name type="common">denticle herring</name>
    <dbReference type="NCBI Taxonomy" id="299321"/>
    <lineage>
        <taxon>Eukaryota</taxon>
        <taxon>Metazoa</taxon>
        <taxon>Chordata</taxon>
        <taxon>Craniata</taxon>
        <taxon>Vertebrata</taxon>
        <taxon>Euteleostomi</taxon>
        <taxon>Actinopterygii</taxon>
        <taxon>Neopterygii</taxon>
        <taxon>Teleostei</taxon>
        <taxon>Clupei</taxon>
        <taxon>Clupeiformes</taxon>
        <taxon>Denticipitoidei</taxon>
        <taxon>Denticipitidae</taxon>
        <taxon>Denticeps</taxon>
    </lineage>
</organism>
<reference evidence="1" key="1">
    <citation type="submission" date="2025-08" db="UniProtKB">
        <authorList>
            <consortium name="Ensembl"/>
        </authorList>
    </citation>
    <scope>IDENTIFICATION</scope>
</reference>
<protein>
    <submittedName>
        <fullName evidence="1">Uncharacterized protein</fullName>
    </submittedName>
</protein>
<keyword evidence="2" id="KW-1185">Reference proteome</keyword>
<name>A0AAY4BQG5_9TELE</name>